<keyword evidence="4" id="KW-1185">Reference proteome</keyword>
<dbReference type="PANTHER" id="PTHR48228:SF6">
    <property type="entry name" value="L-CARNITINE COA-TRANSFERASE"/>
    <property type="match status" value="1"/>
</dbReference>
<dbReference type="InterPro" id="IPR050509">
    <property type="entry name" value="CoA-transferase_III"/>
</dbReference>
<dbReference type="EMBL" id="SADE01000001">
    <property type="protein sequence ID" value="RVU39202.1"/>
    <property type="molecule type" value="Genomic_DNA"/>
</dbReference>
<evidence type="ECO:0000256" key="2">
    <source>
        <dbReference type="SAM" id="MobiDB-lite"/>
    </source>
</evidence>
<dbReference type="OrthoDB" id="9781472at2"/>
<dbReference type="InterPro" id="IPR044855">
    <property type="entry name" value="CoA-Trfase_III_dom3_sf"/>
</dbReference>
<dbReference type="Proteomes" id="UP000287447">
    <property type="component" value="Unassembled WGS sequence"/>
</dbReference>
<feature type="region of interest" description="Disordered" evidence="2">
    <location>
        <begin position="345"/>
        <end position="370"/>
    </location>
</feature>
<comment type="caution">
    <text evidence="3">The sequence shown here is derived from an EMBL/GenBank/DDBJ whole genome shotgun (WGS) entry which is preliminary data.</text>
</comment>
<dbReference type="Pfam" id="PF02515">
    <property type="entry name" value="CoA_transf_3"/>
    <property type="match status" value="1"/>
</dbReference>
<protein>
    <submittedName>
        <fullName evidence="3">CoA transferase</fullName>
    </submittedName>
</protein>
<gene>
    <name evidence="3" type="ORF">EOI86_08125</name>
</gene>
<dbReference type="Gene3D" id="3.30.1540.10">
    <property type="entry name" value="formyl-coa transferase, domain 3"/>
    <property type="match status" value="1"/>
</dbReference>
<proteinExistence type="predicted"/>
<accession>A0A3S2VQD8</accession>
<dbReference type="RefSeq" id="WP_127764573.1">
    <property type="nucleotide sequence ID" value="NZ_SADE01000001.1"/>
</dbReference>
<reference evidence="4" key="1">
    <citation type="submission" date="2019-01" db="EMBL/GenBank/DDBJ databases">
        <title>Gri0909 isolated from a small marine red alga.</title>
        <authorList>
            <person name="Kim J."/>
            <person name="Jeong S.E."/>
            <person name="Jeon C.O."/>
        </authorList>
    </citation>
    <scope>NUCLEOTIDE SEQUENCE [LARGE SCALE GENOMIC DNA]</scope>
    <source>
        <strain evidence="4">Gri0909</strain>
    </source>
</reference>
<evidence type="ECO:0000313" key="4">
    <source>
        <dbReference type="Proteomes" id="UP000287447"/>
    </source>
</evidence>
<sequence>MTEQHIPKASAILADMRIIDLSRVVAGNITTQVFSDLGADVIKVENPTTGDNLRNWTCQGLETWWKVYGRGKRSLGLDLRAPEANDILRGLLASADVLVENFRPGTLEKMGLAPEEIWKINPRVVILRISGWGQSGPFSHKGGFGSLIEAYSGFAAMNGFADREPVLPPFAMADAYAGVFGAVAILAAHRQAQATGQGDVVDMSLLEPLFSVLGPLTLEAKLTGRSTPRQGSSSPTHAPRNVYECGDGKFVALSAATEAMVRRLFEAMGKPELGEDPRFANHAARITHRHELDDEIEAFLKTRDRAASLDLFDKAGVTVGPVMDAGDLLEDDFMRVRGALVDQPDTELGTIPAPGAPIRFGNAPTRDMRSAPRIGEHTQEILKELGFEAPAQGEAE</sequence>
<evidence type="ECO:0000256" key="1">
    <source>
        <dbReference type="ARBA" id="ARBA00022679"/>
    </source>
</evidence>
<dbReference type="InterPro" id="IPR003673">
    <property type="entry name" value="CoA-Trfase_fam_III"/>
</dbReference>
<keyword evidence="1 3" id="KW-0808">Transferase</keyword>
<evidence type="ECO:0000313" key="3">
    <source>
        <dbReference type="EMBL" id="RVU39202.1"/>
    </source>
</evidence>
<organism evidence="3 4">
    <name type="scientific">Hwanghaeella grinnelliae</name>
    <dbReference type="NCBI Taxonomy" id="2500179"/>
    <lineage>
        <taxon>Bacteria</taxon>
        <taxon>Pseudomonadati</taxon>
        <taxon>Pseudomonadota</taxon>
        <taxon>Alphaproteobacteria</taxon>
        <taxon>Rhodospirillales</taxon>
        <taxon>Rhodospirillaceae</taxon>
        <taxon>Hwanghaeella</taxon>
    </lineage>
</organism>
<dbReference type="InterPro" id="IPR023606">
    <property type="entry name" value="CoA-Trfase_III_dom_1_sf"/>
</dbReference>
<name>A0A3S2VQD8_9PROT</name>
<dbReference type="PANTHER" id="PTHR48228">
    <property type="entry name" value="SUCCINYL-COA--D-CITRAMALATE COA-TRANSFERASE"/>
    <property type="match status" value="1"/>
</dbReference>
<dbReference type="Gene3D" id="3.40.50.10540">
    <property type="entry name" value="Crotonobetainyl-coa:carnitine coa-transferase, domain 1"/>
    <property type="match status" value="1"/>
</dbReference>
<dbReference type="AlphaFoldDB" id="A0A3S2VQD8"/>
<dbReference type="SUPFAM" id="SSF89796">
    <property type="entry name" value="CoA-transferase family III (CaiB/BaiF)"/>
    <property type="match status" value="1"/>
</dbReference>
<dbReference type="GO" id="GO:0016740">
    <property type="term" value="F:transferase activity"/>
    <property type="evidence" value="ECO:0007669"/>
    <property type="project" value="UniProtKB-KW"/>
</dbReference>